<feature type="transmembrane region" description="Helical" evidence="10">
    <location>
        <begin position="129"/>
        <end position="147"/>
    </location>
</feature>
<feature type="transmembrane region" description="Helical" evidence="10">
    <location>
        <begin position="437"/>
        <end position="458"/>
    </location>
</feature>
<dbReference type="NCBIfam" id="TIGR00879">
    <property type="entry name" value="SP"/>
    <property type="match status" value="1"/>
</dbReference>
<feature type="region of interest" description="Disordered" evidence="9">
    <location>
        <begin position="604"/>
        <end position="632"/>
    </location>
</feature>
<dbReference type="PROSITE" id="PS00216">
    <property type="entry name" value="SUGAR_TRANSPORT_1"/>
    <property type="match status" value="1"/>
</dbReference>
<dbReference type="GO" id="GO:0016020">
    <property type="term" value="C:membrane"/>
    <property type="evidence" value="ECO:0007669"/>
    <property type="project" value="UniProtKB-SubCell"/>
</dbReference>
<keyword evidence="4 10" id="KW-0812">Transmembrane</keyword>
<gene>
    <name evidence="12" type="ORF">CkaCkLH20_04968</name>
</gene>
<evidence type="ECO:0000256" key="1">
    <source>
        <dbReference type="ARBA" id="ARBA00004141"/>
    </source>
</evidence>
<comment type="caution">
    <text evidence="12">The sequence shown here is derived from an EMBL/GenBank/DDBJ whole genome shotgun (WGS) entry which is preliminary data.</text>
</comment>
<keyword evidence="6 10" id="KW-0472">Membrane</keyword>
<feature type="transmembrane region" description="Helical" evidence="10">
    <location>
        <begin position="50"/>
        <end position="66"/>
    </location>
</feature>
<feature type="compositionally biased region" description="Polar residues" evidence="9">
    <location>
        <begin position="618"/>
        <end position="632"/>
    </location>
</feature>
<feature type="transmembrane region" description="Helical" evidence="10">
    <location>
        <begin position="470"/>
        <end position="489"/>
    </location>
</feature>
<evidence type="ECO:0000259" key="11">
    <source>
        <dbReference type="PROSITE" id="PS50850"/>
    </source>
</evidence>
<feature type="transmembrane region" description="Helical" evidence="10">
    <location>
        <begin position="369"/>
        <end position="391"/>
    </location>
</feature>
<keyword evidence="3 8" id="KW-0813">Transport</keyword>
<evidence type="ECO:0000313" key="12">
    <source>
        <dbReference type="EMBL" id="KAF9877833.1"/>
    </source>
</evidence>
<evidence type="ECO:0000256" key="3">
    <source>
        <dbReference type="ARBA" id="ARBA00022448"/>
    </source>
</evidence>
<evidence type="ECO:0000256" key="9">
    <source>
        <dbReference type="SAM" id="MobiDB-lite"/>
    </source>
</evidence>
<protein>
    <submittedName>
        <fullName evidence="12">Maltose permease</fullName>
    </submittedName>
</protein>
<evidence type="ECO:0000256" key="5">
    <source>
        <dbReference type="ARBA" id="ARBA00022989"/>
    </source>
</evidence>
<dbReference type="GO" id="GO:0000023">
    <property type="term" value="P:maltose metabolic process"/>
    <property type="evidence" value="ECO:0007669"/>
    <property type="project" value="UniProtKB-KW"/>
</dbReference>
<evidence type="ECO:0000256" key="4">
    <source>
        <dbReference type="ARBA" id="ARBA00022692"/>
    </source>
</evidence>
<feature type="transmembrane region" description="Helical" evidence="10">
    <location>
        <begin position="342"/>
        <end position="362"/>
    </location>
</feature>
<evidence type="ECO:0000256" key="7">
    <source>
        <dbReference type="ARBA" id="ARBA00026248"/>
    </source>
</evidence>
<feature type="transmembrane region" description="Helical" evidence="10">
    <location>
        <begin position="397"/>
        <end position="416"/>
    </location>
</feature>
<dbReference type="PANTHER" id="PTHR48022">
    <property type="entry name" value="PLASTIDIC GLUCOSE TRANSPORTER 4"/>
    <property type="match status" value="1"/>
</dbReference>
<dbReference type="AlphaFoldDB" id="A0A9P6I7K5"/>
<evidence type="ECO:0000256" key="6">
    <source>
        <dbReference type="ARBA" id="ARBA00023136"/>
    </source>
</evidence>
<feature type="transmembrane region" description="Helical" evidence="10">
    <location>
        <begin position="187"/>
        <end position="207"/>
    </location>
</feature>
<keyword evidence="7" id="KW-0462">Maltose metabolism</keyword>
<feature type="transmembrane region" description="Helical" evidence="10">
    <location>
        <begin position="307"/>
        <end position="330"/>
    </location>
</feature>
<dbReference type="PANTHER" id="PTHR48022:SF5">
    <property type="entry name" value="ALPHA-GLUCOSIDES PERMEASE MPH2-RELATED"/>
    <property type="match status" value="1"/>
</dbReference>
<proteinExistence type="inferred from homology"/>
<evidence type="ECO:0000256" key="10">
    <source>
        <dbReference type="SAM" id="Phobius"/>
    </source>
</evidence>
<dbReference type="GeneID" id="62160761"/>
<name>A0A9P6I7K5_9PEZI</name>
<feature type="transmembrane region" description="Helical" evidence="10">
    <location>
        <begin position="153"/>
        <end position="175"/>
    </location>
</feature>
<dbReference type="GO" id="GO:0005351">
    <property type="term" value="F:carbohydrate:proton symporter activity"/>
    <property type="evidence" value="ECO:0007669"/>
    <property type="project" value="TreeGrafter"/>
</dbReference>
<dbReference type="InterPro" id="IPR005828">
    <property type="entry name" value="MFS_sugar_transport-like"/>
</dbReference>
<comment type="subcellular location">
    <subcellularLocation>
        <location evidence="1">Membrane</location>
        <topology evidence="1">Multi-pass membrane protein</topology>
    </subcellularLocation>
</comment>
<dbReference type="InterPro" id="IPR050360">
    <property type="entry name" value="MFS_Sugar_Transporters"/>
</dbReference>
<accession>A0A9P6I7K5</accession>
<sequence>MASTTDNVASKKELHAPQHVEAPTNLDLEAVANRQDEQITFQYVWENKRVLGWCLLIFLLPVNFGYESSTVGNLLAVTPFLEEFGQQVNGEWVVSARDQQILNAATTIGLFVSAFATGFISDRLGRKKTIIGACILCVAGVIAQYFSQTVMQIFGGKIVACFGFGLGHSLGPVFVAELAPVRMRGICLALVNTMIVIGQWLNSLAVFASDKTHSDSLAWRIPIITQIIPPGLLLLGLAFLPESPSWLIMHGRHEEAAESFRRFNGPKFDVDEAMTIMTVAVAKEQELTKESGSWLQCFKGSDGRRTLIICMVYISQQFIGVNFISGYLTYYFRLAGVQNPIGVAQAAFAVQLFGNMCSWPLIDRLGRRPMIVGGCFVMTAALLVIGGISTLENNQKALMATVSLMTIWGFLYQMTLGATSYSVGGETPSNQLRQKTYSINIMSATAVSCMTLQVMPYLLNPDQANMGGKICFVFFGLSVPMCAYLYFCLPEMKGRNYLELQEMFQKGVPARQFKSYKCDCTLDVPESKVIDREDSTPSARDDPLAARIPSQSQLARFQQEAQRDGNTLVGLSHGSRDVKSVIRYHKSRASQAIKLFHEKFGKQTAQVPSDAVQEGSHESNSTSGSDTFGPSS</sequence>
<keyword evidence="13" id="KW-1185">Reference proteome</keyword>
<evidence type="ECO:0000256" key="2">
    <source>
        <dbReference type="ARBA" id="ARBA00010992"/>
    </source>
</evidence>
<dbReference type="InterPro" id="IPR003663">
    <property type="entry name" value="Sugar/inositol_transpt"/>
</dbReference>
<dbReference type="RefSeq" id="XP_038747294.1">
    <property type="nucleotide sequence ID" value="XM_038887687.1"/>
</dbReference>
<dbReference type="InterPro" id="IPR005829">
    <property type="entry name" value="Sugar_transporter_CS"/>
</dbReference>
<dbReference type="InterPro" id="IPR036259">
    <property type="entry name" value="MFS_trans_sf"/>
</dbReference>
<comment type="similarity">
    <text evidence="2 8">Belongs to the major facilitator superfamily. Sugar transporter (TC 2.A.1.1) family.</text>
</comment>
<dbReference type="InterPro" id="IPR020846">
    <property type="entry name" value="MFS_dom"/>
</dbReference>
<reference evidence="12" key="2">
    <citation type="submission" date="2020-11" db="EMBL/GenBank/DDBJ databases">
        <title>Whole genome sequencing of Colletotrichum sp.</title>
        <authorList>
            <person name="Li H."/>
        </authorList>
    </citation>
    <scope>NUCLEOTIDE SEQUENCE</scope>
    <source>
        <strain evidence="12">CkLH20</strain>
    </source>
</reference>
<evidence type="ECO:0000313" key="13">
    <source>
        <dbReference type="Proteomes" id="UP000781932"/>
    </source>
</evidence>
<feature type="transmembrane region" description="Helical" evidence="10">
    <location>
        <begin position="101"/>
        <end position="120"/>
    </location>
</feature>
<reference evidence="12" key="1">
    <citation type="submission" date="2020-03" db="EMBL/GenBank/DDBJ databases">
        <authorList>
            <person name="He L."/>
        </authorList>
    </citation>
    <scope>NUCLEOTIDE SEQUENCE</scope>
    <source>
        <strain evidence="12">CkLH20</strain>
    </source>
</reference>
<dbReference type="EMBL" id="JAATWM020000013">
    <property type="protein sequence ID" value="KAF9877833.1"/>
    <property type="molecule type" value="Genomic_DNA"/>
</dbReference>
<organism evidence="12 13">
    <name type="scientific">Colletotrichum karsti</name>
    <dbReference type="NCBI Taxonomy" id="1095194"/>
    <lineage>
        <taxon>Eukaryota</taxon>
        <taxon>Fungi</taxon>
        <taxon>Dikarya</taxon>
        <taxon>Ascomycota</taxon>
        <taxon>Pezizomycotina</taxon>
        <taxon>Sordariomycetes</taxon>
        <taxon>Hypocreomycetidae</taxon>
        <taxon>Glomerellales</taxon>
        <taxon>Glomerellaceae</taxon>
        <taxon>Colletotrichum</taxon>
        <taxon>Colletotrichum boninense species complex</taxon>
    </lineage>
</organism>
<dbReference type="FunFam" id="1.20.1250.20:FF:000078">
    <property type="entry name" value="MFS maltose transporter, putative"/>
    <property type="match status" value="1"/>
</dbReference>
<keyword evidence="5 10" id="KW-1133">Transmembrane helix</keyword>
<dbReference type="OrthoDB" id="6612291at2759"/>
<dbReference type="Pfam" id="PF00083">
    <property type="entry name" value="Sugar_tr"/>
    <property type="match status" value="1"/>
</dbReference>
<feature type="domain" description="Major facilitator superfamily (MFS) profile" evidence="11">
    <location>
        <begin position="53"/>
        <end position="493"/>
    </location>
</feature>
<dbReference type="SUPFAM" id="SSF103473">
    <property type="entry name" value="MFS general substrate transporter"/>
    <property type="match status" value="1"/>
</dbReference>
<evidence type="ECO:0000256" key="8">
    <source>
        <dbReference type="RuleBase" id="RU003346"/>
    </source>
</evidence>
<dbReference type="PROSITE" id="PS50850">
    <property type="entry name" value="MFS"/>
    <property type="match status" value="1"/>
</dbReference>
<dbReference type="Gene3D" id="1.20.1250.20">
    <property type="entry name" value="MFS general substrate transporter like domains"/>
    <property type="match status" value="1"/>
</dbReference>
<feature type="transmembrane region" description="Helical" evidence="10">
    <location>
        <begin position="219"/>
        <end position="240"/>
    </location>
</feature>
<dbReference type="Proteomes" id="UP000781932">
    <property type="component" value="Unassembled WGS sequence"/>
</dbReference>